<evidence type="ECO:0000313" key="5">
    <source>
        <dbReference type="EMBL" id="KOS48494.1"/>
    </source>
</evidence>
<dbReference type="InterPro" id="IPR051601">
    <property type="entry name" value="Serine_prot/Carboxylest_S33"/>
</dbReference>
<dbReference type="Proteomes" id="UP000037696">
    <property type="component" value="Unassembled WGS sequence"/>
</dbReference>
<dbReference type="PROSITE" id="PS00028">
    <property type="entry name" value="ZINC_FINGER_C2H2_1"/>
    <property type="match status" value="1"/>
</dbReference>
<evidence type="ECO:0000256" key="3">
    <source>
        <dbReference type="SAM" id="Phobius"/>
    </source>
</evidence>
<dbReference type="STRING" id="229535.A0A0M8PH13"/>
<dbReference type="PANTHER" id="PTHR43248:SF25">
    <property type="entry name" value="AB HYDROLASE-1 DOMAIN-CONTAINING PROTEIN-RELATED"/>
    <property type="match status" value="1"/>
</dbReference>
<feature type="transmembrane region" description="Helical" evidence="3">
    <location>
        <begin position="21"/>
        <end position="39"/>
    </location>
</feature>
<dbReference type="GO" id="GO:0072330">
    <property type="term" value="P:monocarboxylic acid biosynthetic process"/>
    <property type="evidence" value="ECO:0007669"/>
    <property type="project" value="UniProtKB-ARBA"/>
</dbReference>
<comment type="similarity">
    <text evidence="1">Belongs to the peptidase S33 family.</text>
</comment>
<evidence type="ECO:0000256" key="2">
    <source>
        <dbReference type="ARBA" id="ARBA00022801"/>
    </source>
</evidence>
<keyword evidence="6" id="KW-1185">Reference proteome</keyword>
<dbReference type="Pfam" id="PF00561">
    <property type="entry name" value="Abhydrolase_1"/>
    <property type="match status" value="1"/>
</dbReference>
<dbReference type="InterPro" id="IPR029058">
    <property type="entry name" value="AB_hydrolase_fold"/>
</dbReference>
<accession>A0A0M8PH13</accession>
<sequence length="682" mass="76318">MMEKGKFTSMPQRRTWHWGTIVWLAAAAGIVGLVGFGKFPTAPRWAFRDDPQVQDSPYGSFPQADDPFKFIPCTDTSRPPPLDDPTPQQSWAALFDANSNHWSWGSTGGIYLCGYLDLPLDYHNSSDSRIVRIAVTKFQVAGLARRNDHSISSKSYRSERTIIINPGGPGGSGTSFLWEAAEETTSRFSDGQLDVLGWDPRGVNFSLPAVACYPQDGFRDRWSLLALRYREEAPKAQLEAVDAMNNATFFACQQRLGDFGRFISTASVARDLDEIRKALDEEQVTGYLVSYGTGIGQTYVNMFPTRAGRLILDGTEYVRDHRVLGGFGWTALDNTTDAWHDGFLGECINAGPEWCALANPVSSQDGPVTLPQLEARMTQLLESLKARPRSAYTESAGPSLITYSALVERVLYPAMYRPADWPGTAQMLYELEAGNATLAANSLGLSWSDHSEKPLYPRVPSSTELDLLVICADAYDAPLPDGLGWWDQLWETMSAQSWIAGNSRFFSVLPCRYYNTYWDRPSEVYRGDLNNTLKTPALLIASPYDPATPLRNGRRLLAEMGQNARLIVNHAYGHSSRRDMSDCTDRVAKDYILHGIVPKEQEIQCYANNKPYVRELVNSMCPEFLACTSTFSSKHAVINHMNTKDHWLPTVPCETCPMTFYSEQAVEYHMRATGHYKNYCQE</sequence>
<dbReference type="Gene3D" id="3.30.160.60">
    <property type="entry name" value="Classic Zinc Finger"/>
    <property type="match status" value="1"/>
</dbReference>
<comment type="caution">
    <text evidence="5">The sequence shown here is derived from an EMBL/GenBank/DDBJ whole genome shotgun (WGS) entry which is preliminary data.</text>
</comment>
<name>A0A0M8PH13_9EURO</name>
<dbReference type="PANTHER" id="PTHR43248">
    <property type="entry name" value="2-SUCCINYL-6-HYDROXY-2,4-CYCLOHEXADIENE-1-CARBOXYLATE SYNTHASE"/>
    <property type="match status" value="1"/>
</dbReference>
<keyword evidence="2" id="KW-0378">Hydrolase</keyword>
<protein>
    <recommendedName>
        <fullName evidence="4">C2H2-type domain-containing protein</fullName>
    </recommendedName>
</protein>
<dbReference type="EMBL" id="LHQQ01000004">
    <property type="protein sequence ID" value="KOS48494.1"/>
    <property type="molecule type" value="Genomic_DNA"/>
</dbReference>
<evidence type="ECO:0000313" key="6">
    <source>
        <dbReference type="Proteomes" id="UP000037696"/>
    </source>
</evidence>
<dbReference type="Gene3D" id="3.40.50.1820">
    <property type="entry name" value="alpha/beta hydrolase"/>
    <property type="match status" value="1"/>
</dbReference>
<organism evidence="5 6">
    <name type="scientific">Penicillium nordicum</name>
    <dbReference type="NCBI Taxonomy" id="229535"/>
    <lineage>
        <taxon>Eukaryota</taxon>
        <taxon>Fungi</taxon>
        <taxon>Dikarya</taxon>
        <taxon>Ascomycota</taxon>
        <taxon>Pezizomycotina</taxon>
        <taxon>Eurotiomycetes</taxon>
        <taxon>Eurotiomycetidae</taxon>
        <taxon>Eurotiales</taxon>
        <taxon>Aspergillaceae</taxon>
        <taxon>Penicillium</taxon>
    </lineage>
</organism>
<evidence type="ECO:0000256" key="1">
    <source>
        <dbReference type="ARBA" id="ARBA00010088"/>
    </source>
</evidence>
<dbReference type="AlphaFoldDB" id="A0A0M8PH13"/>
<dbReference type="GO" id="GO:0016787">
    <property type="term" value="F:hydrolase activity"/>
    <property type="evidence" value="ECO:0007669"/>
    <property type="project" value="UniProtKB-KW"/>
</dbReference>
<dbReference type="InterPro" id="IPR013595">
    <property type="entry name" value="Pept_S33_TAP-like_C"/>
</dbReference>
<dbReference type="GO" id="GO:0017000">
    <property type="term" value="P:antibiotic biosynthetic process"/>
    <property type="evidence" value="ECO:0007669"/>
    <property type="project" value="UniProtKB-ARBA"/>
</dbReference>
<keyword evidence="3" id="KW-0472">Membrane</keyword>
<proteinExistence type="inferred from homology"/>
<dbReference type="SUPFAM" id="SSF53474">
    <property type="entry name" value="alpha/beta-Hydrolases"/>
    <property type="match status" value="1"/>
</dbReference>
<evidence type="ECO:0000259" key="4">
    <source>
        <dbReference type="PROSITE" id="PS00028"/>
    </source>
</evidence>
<feature type="domain" description="C2H2-type" evidence="4">
    <location>
        <begin position="653"/>
        <end position="675"/>
    </location>
</feature>
<dbReference type="Pfam" id="PF08386">
    <property type="entry name" value="Abhydrolase_4"/>
    <property type="match status" value="1"/>
</dbReference>
<reference evidence="5 6" key="1">
    <citation type="submission" date="2015-08" db="EMBL/GenBank/DDBJ databases">
        <title>Genome sequencing of Penicillium nordicum.</title>
        <authorList>
            <person name="Nguyen H.D."/>
            <person name="Seifert K.A."/>
        </authorList>
    </citation>
    <scope>NUCLEOTIDE SEQUENCE [LARGE SCALE GENOMIC DNA]</scope>
    <source>
        <strain evidence="5 6">DAOMC 185683</strain>
    </source>
</reference>
<gene>
    <name evidence="5" type="ORF">ACN38_g530</name>
</gene>
<dbReference type="InterPro" id="IPR000073">
    <property type="entry name" value="AB_hydrolase_1"/>
</dbReference>
<keyword evidence="3" id="KW-1133">Transmembrane helix</keyword>
<keyword evidence="3" id="KW-0812">Transmembrane</keyword>
<dbReference type="OrthoDB" id="425534at2759"/>
<dbReference type="InterPro" id="IPR013087">
    <property type="entry name" value="Znf_C2H2_type"/>
</dbReference>